<dbReference type="GO" id="GO:0051301">
    <property type="term" value="P:cell division"/>
    <property type="evidence" value="ECO:0007669"/>
    <property type="project" value="InterPro"/>
</dbReference>
<evidence type="ECO:0000256" key="6">
    <source>
        <dbReference type="SAM" id="Phobius"/>
    </source>
</evidence>
<feature type="transmembrane region" description="Helical" evidence="6">
    <location>
        <begin position="7"/>
        <end position="28"/>
    </location>
</feature>
<keyword evidence="2 6" id="KW-0812">Transmembrane</keyword>
<feature type="transmembrane region" description="Helical" evidence="6">
    <location>
        <begin position="64"/>
        <end position="81"/>
    </location>
</feature>
<dbReference type="PANTHER" id="PTHR30474:SF3">
    <property type="entry name" value="PEPTIDOGLYCAN GLYCOSYLTRANSFERASE RODA"/>
    <property type="match status" value="1"/>
</dbReference>
<dbReference type="OrthoDB" id="9812661at2"/>
<dbReference type="Pfam" id="PF01098">
    <property type="entry name" value="FTSW_RODA_SPOVE"/>
    <property type="match status" value="1"/>
</dbReference>
<dbReference type="EMBL" id="LTAY01000024">
    <property type="protein sequence ID" value="OPX49390.1"/>
    <property type="molecule type" value="Genomic_DNA"/>
</dbReference>
<feature type="transmembrane region" description="Helical" evidence="6">
    <location>
        <begin position="270"/>
        <end position="293"/>
    </location>
</feature>
<feature type="transmembrane region" description="Helical" evidence="6">
    <location>
        <begin position="305"/>
        <end position="332"/>
    </location>
</feature>
<dbReference type="GO" id="GO:0008360">
    <property type="term" value="P:regulation of cell shape"/>
    <property type="evidence" value="ECO:0007669"/>
    <property type="project" value="UniProtKB-KW"/>
</dbReference>
<proteinExistence type="predicted"/>
<evidence type="ECO:0000256" key="5">
    <source>
        <dbReference type="ARBA" id="ARBA00023136"/>
    </source>
</evidence>
<evidence type="ECO:0000313" key="7">
    <source>
        <dbReference type="EMBL" id="OPX49390.1"/>
    </source>
</evidence>
<feature type="transmembrane region" description="Helical" evidence="6">
    <location>
        <begin position="121"/>
        <end position="138"/>
    </location>
</feature>
<evidence type="ECO:0000313" key="8">
    <source>
        <dbReference type="Proteomes" id="UP000191448"/>
    </source>
</evidence>
<feature type="transmembrane region" description="Helical" evidence="6">
    <location>
        <begin position="158"/>
        <end position="175"/>
    </location>
</feature>
<sequence length="405" mass="44517">MKKNRTGLGILILIFILCMGLFTNLAILKTPINTKPLYVGLILCVVIGVAYFITRKTSKNGDKFIFLFASVEAVIGIAMLYRLRPETGERQLGWFIVGLVIFLIIIKFLPDFRNFTKYQNLYLIGVIIFMPMALIFGRDVMGAKNWVFIGGFSFQPSEFGKIALVLYLAAALRGFKNKNAKENIRQIFKPGLVVMYSMACMVLQNDLGSALIFFGISVTMLFIATAKKKYIAICLGLAAIGSFVAYKIIPHVTLRVEIWLNPWKYASDKGYQLVQGFYAIATGGALGLGLGQGYPGFVPVNTTDFLFAVICEELGIVLGIGMIIIYFLLFYRAIRAAFVTDDEFLQLTVVGFSAMLACQVLVIIGGIFAIIPLTGIALPLVSYGGTSMITTMFALGILQKVSGES</sequence>
<evidence type="ECO:0000256" key="1">
    <source>
        <dbReference type="ARBA" id="ARBA00004141"/>
    </source>
</evidence>
<feature type="transmembrane region" description="Helical" evidence="6">
    <location>
        <begin position="93"/>
        <end position="109"/>
    </location>
</feature>
<dbReference type="InterPro" id="IPR001182">
    <property type="entry name" value="FtsW/RodA"/>
</dbReference>
<evidence type="ECO:0000256" key="2">
    <source>
        <dbReference type="ARBA" id="ARBA00022692"/>
    </source>
</evidence>
<dbReference type="AlphaFoldDB" id="A0A1V4SZJ5"/>
<feature type="transmembrane region" description="Helical" evidence="6">
    <location>
        <begin position="344"/>
        <end position="370"/>
    </location>
</feature>
<dbReference type="GO" id="GO:0015648">
    <property type="term" value="F:lipid-linked peptidoglycan transporter activity"/>
    <property type="evidence" value="ECO:0007669"/>
    <property type="project" value="TreeGrafter"/>
</dbReference>
<keyword evidence="3" id="KW-0133">Cell shape</keyword>
<keyword evidence="4 6" id="KW-1133">Transmembrane helix</keyword>
<name>A0A1V4SZJ5_9CLOT</name>
<feature type="transmembrane region" description="Helical" evidence="6">
    <location>
        <begin position="196"/>
        <end position="224"/>
    </location>
</feature>
<dbReference type="RefSeq" id="WP_080022006.1">
    <property type="nucleotide sequence ID" value="NZ_LTAY01000024.1"/>
</dbReference>
<dbReference type="GO" id="GO:0032153">
    <property type="term" value="C:cell division site"/>
    <property type="evidence" value="ECO:0007669"/>
    <property type="project" value="TreeGrafter"/>
</dbReference>
<gene>
    <name evidence="7" type="primary">ftsW_1</name>
    <name evidence="7" type="ORF">CLTHE_06840</name>
</gene>
<feature type="transmembrane region" description="Helical" evidence="6">
    <location>
        <begin position="376"/>
        <end position="398"/>
    </location>
</feature>
<protein>
    <submittedName>
        <fullName evidence="7">Lipid II flippase FtsW</fullName>
    </submittedName>
</protein>
<feature type="transmembrane region" description="Helical" evidence="6">
    <location>
        <begin position="230"/>
        <end position="249"/>
    </location>
</feature>
<dbReference type="Proteomes" id="UP000191448">
    <property type="component" value="Unassembled WGS sequence"/>
</dbReference>
<dbReference type="PANTHER" id="PTHR30474">
    <property type="entry name" value="CELL CYCLE PROTEIN"/>
    <property type="match status" value="1"/>
</dbReference>
<organism evidence="7 8">
    <name type="scientific">Clostridium thermobutyricum DSM 4928</name>
    <dbReference type="NCBI Taxonomy" id="1121339"/>
    <lineage>
        <taxon>Bacteria</taxon>
        <taxon>Bacillati</taxon>
        <taxon>Bacillota</taxon>
        <taxon>Clostridia</taxon>
        <taxon>Eubacteriales</taxon>
        <taxon>Clostridiaceae</taxon>
        <taxon>Clostridium</taxon>
    </lineage>
</organism>
<keyword evidence="5 6" id="KW-0472">Membrane</keyword>
<dbReference type="GO" id="GO:0005886">
    <property type="term" value="C:plasma membrane"/>
    <property type="evidence" value="ECO:0007669"/>
    <property type="project" value="TreeGrafter"/>
</dbReference>
<evidence type="ECO:0000256" key="3">
    <source>
        <dbReference type="ARBA" id="ARBA00022960"/>
    </source>
</evidence>
<accession>A0A1V4SZJ5</accession>
<comment type="caution">
    <text evidence="7">The sequence shown here is derived from an EMBL/GenBank/DDBJ whole genome shotgun (WGS) entry which is preliminary data.</text>
</comment>
<feature type="transmembrane region" description="Helical" evidence="6">
    <location>
        <begin position="34"/>
        <end position="52"/>
    </location>
</feature>
<comment type="subcellular location">
    <subcellularLocation>
        <location evidence="1">Membrane</location>
        <topology evidence="1">Multi-pass membrane protein</topology>
    </subcellularLocation>
</comment>
<evidence type="ECO:0000256" key="4">
    <source>
        <dbReference type="ARBA" id="ARBA00022989"/>
    </source>
</evidence>
<reference evidence="7 8" key="1">
    <citation type="submission" date="2016-02" db="EMBL/GenBank/DDBJ databases">
        <title>Genome sequence of Clostridium thermobutyricum DSM 4928.</title>
        <authorList>
            <person name="Poehlein A."/>
            <person name="Daniel R."/>
        </authorList>
    </citation>
    <scope>NUCLEOTIDE SEQUENCE [LARGE SCALE GENOMIC DNA]</scope>
    <source>
        <strain evidence="7 8">DSM 4928</strain>
    </source>
</reference>